<evidence type="ECO:0000313" key="2">
    <source>
        <dbReference type="Proteomes" id="UP000789920"/>
    </source>
</evidence>
<feature type="non-terminal residue" evidence="1">
    <location>
        <position position="1"/>
    </location>
</feature>
<dbReference type="EMBL" id="CAJVQC010122716">
    <property type="protein sequence ID" value="CAG8839141.1"/>
    <property type="molecule type" value="Genomic_DNA"/>
</dbReference>
<keyword evidence="2" id="KW-1185">Reference proteome</keyword>
<name>A0ACA9SI40_9GLOM</name>
<dbReference type="Proteomes" id="UP000789920">
    <property type="component" value="Unassembled WGS sequence"/>
</dbReference>
<comment type="caution">
    <text evidence="1">The sequence shown here is derived from an EMBL/GenBank/DDBJ whole genome shotgun (WGS) entry which is preliminary data.</text>
</comment>
<proteinExistence type="predicted"/>
<protein>
    <submittedName>
        <fullName evidence="1">23064_t:CDS:1</fullName>
    </submittedName>
</protein>
<organism evidence="1 2">
    <name type="scientific">Racocetra persica</name>
    <dbReference type="NCBI Taxonomy" id="160502"/>
    <lineage>
        <taxon>Eukaryota</taxon>
        <taxon>Fungi</taxon>
        <taxon>Fungi incertae sedis</taxon>
        <taxon>Mucoromycota</taxon>
        <taxon>Glomeromycotina</taxon>
        <taxon>Glomeromycetes</taxon>
        <taxon>Diversisporales</taxon>
        <taxon>Gigasporaceae</taxon>
        <taxon>Racocetra</taxon>
    </lineage>
</organism>
<sequence length="116" mass="12430">LFACSQSTPIRRAVGDSAIATFSQLDSNITYTQLDNLNVKADGKLNKGILNNDPDNYFISAGAARESFSQLGIKISVPGTLNFTLEGPGDVETFIGLKLSVLYNDNILDSATITKN</sequence>
<gene>
    <name evidence="1" type="ORF">RPERSI_LOCUS30934</name>
</gene>
<reference evidence="1" key="1">
    <citation type="submission" date="2021-06" db="EMBL/GenBank/DDBJ databases">
        <authorList>
            <person name="Kallberg Y."/>
            <person name="Tangrot J."/>
            <person name="Rosling A."/>
        </authorList>
    </citation>
    <scope>NUCLEOTIDE SEQUENCE</scope>
    <source>
        <strain evidence="1">MA461A</strain>
    </source>
</reference>
<accession>A0ACA9SI40</accession>
<evidence type="ECO:0000313" key="1">
    <source>
        <dbReference type="EMBL" id="CAG8839141.1"/>
    </source>
</evidence>